<keyword evidence="3" id="KW-0285">Flavoprotein</keyword>
<evidence type="ECO:0000313" key="9">
    <source>
        <dbReference type="Proteomes" id="UP001305414"/>
    </source>
</evidence>
<dbReference type="PANTHER" id="PTHR46720">
    <property type="entry name" value="HYDROXYLASE, PUTATIVE (AFU_ORTHOLOGUE AFUA_3G01460)-RELATED"/>
    <property type="match status" value="1"/>
</dbReference>
<proteinExistence type="inferred from homology"/>
<dbReference type="PANTHER" id="PTHR46720:SF3">
    <property type="entry name" value="FAD-BINDING DOMAIN-CONTAINING PROTEIN-RELATED"/>
    <property type="match status" value="1"/>
</dbReference>
<dbReference type="SUPFAM" id="SSF54373">
    <property type="entry name" value="FAD-linked reductases, C-terminal domain"/>
    <property type="match status" value="1"/>
</dbReference>
<evidence type="ECO:0000313" key="8">
    <source>
        <dbReference type="EMBL" id="KAK5626636.1"/>
    </source>
</evidence>
<evidence type="ECO:0000256" key="3">
    <source>
        <dbReference type="ARBA" id="ARBA00022630"/>
    </source>
</evidence>
<evidence type="ECO:0000256" key="5">
    <source>
        <dbReference type="ARBA" id="ARBA00023002"/>
    </source>
</evidence>
<reference evidence="8 9" key="1">
    <citation type="submission" date="2023-10" db="EMBL/GenBank/DDBJ databases">
        <title>Draft genome sequence of Xylaria bambusicola isolate GMP-LS, the root and basal stem rot pathogen of sugarcane in Indonesia.</title>
        <authorList>
            <person name="Selvaraj P."/>
            <person name="Muralishankar V."/>
            <person name="Muruganantham S."/>
            <person name="Sp S."/>
            <person name="Haryani S."/>
            <person name="Lau K.J.X."/>
            <person name="Naqvi N.I."/>
        </authorList>
    </citation>
    <scope>NUCLEOTIDE SEQUENCE [LARGE SCALE GENOMIC DNA]</scope>
    <source>
        <strain evidence="8">GMP-LS</strain>
    </source>
</reference>
<dbReference type="Pfam" id="PF01494">
    <property type="entry name" value="FAD_binding_3"/>
    <property type="match status" value="1"/>
</dbReference>
<dbReference type="Gene3D" id="3.50.50.60">
    <property type="entry name" value="FAD/NAD(P)-binding domain"/>
    <property type="match status" value="1"/>
</dbReference>
<dbReference type="GO" id="GO:0044550">
    <property type="term" value="P:secondary metabolite biosynthetic process"/>
    <property type="evidence" value="ECO:0007669"/>
    <property type="project" value="TreeGrafter"/>
</dbReference>
<organism evidence="8 9">
    <name type="scientific">Xylaria bambusicola</name>
    <dbReference type="NCBI Taxonomy" id="326684"/>
    <lineage>
        <taxon>Eukaryota</taxon>
        <taxon>Fungi</taxon>
        <taxon>Dikarya</taxon>
        <taxon>Ascomycota</taxon>
        <taxon>Pezizomycotina</taxon>
        <taxon>Sordariomycetes</taxon>
        <taxon>Xylariomycetidae</taxon>
        <taxon>Xylariales</taxon>
        <taxon>Xylariaceae</taxon>
        <taxon>Xylaria</taxon>
    </lineage>
</organism>
<sequence>MSAITTSPEVHTMANGTYDGFHVAIIGGGITGIILALGLEKRGISYTLYERAPAFTEIGAGIGFSPNAERALKAVDPKVYSVYKKVASTTGDEEDYFNWIDGYRSNEMIARLLIGVDAFQGGRRSDFLEAWSALIPTEKVRFGKEFVSALEREDGKVSLKFKDESVDEADIVIGCDGIRSRVRQIILGESSAAAHPKYTNKFCFRALLPMDKARAVLGDTRTKSRFMYNGPGRHAITYAVANGALLNALFVIHDPNPWPFERHTAPGTKQEVVNAYADWHPALRGLVDLLPEKLDKWAIFDMYDNPAPYYNSGAIALAGDAAHASGPHLGSGAGFGIEDGLVLATILQAADEEVRANKRTKAKVSRCALEAYNKKRYDRSNWLPGATREAADLFQMTKEEWHDEDRENYLHGVSTLYYHIWDQDIDEMVQEAILAFHDQMQVATA</sequence>
<dbReference type="InterPro" id="IPR002938">
    <property type="entry name" value="FAD-bd"/>
</dbReference>
<comment type="similarity">
    <text evidence="2">Belongs to the paxM FAD-dependent monooxygenase family.</text>
</comment>
<dbReference type="SUPFAM" id="SSF51905">
    <property type="entry name" value="FAD/NAD(P)-binding domain"/>
    <property type="match status" value="1"/>
</dbReference>
<evidence type="ECO:0000256" key="1">
    <source>
        <dbReference type="ARBA" id="ARBA00005179"/>
    </source>
</evidence>
<keyword evidence="6" id="KW-0812">Transmembrane</keyword>
<keyword evidence="5" id="KW-0560">Oxidoreductase</keyword>
<protein>
    <recommendedName>
        <fullName evidence="7">FAD-binding domain-containing protein</fullName>
    </recommendedName>
</protein>
<dbReference type="Proteomes" id="UP001305414">
    <property type="component" value="Unassembled WGS sequence"/>
</dbReference>
<keyword evidence="6" id="KW-1133">Transmembrane helix</keyword>
<feature type="domain" description="FAD-binding" evidence="7">
    <location>
        <begin position="138"/>
        <end position="353"/>
    </location>
</feature>
<dbReference type="InterPro" id="IPR051104">
    <property type="entry name" value="FAD_monoxygenase"/>
</dbReference>
<keyword evidence="4" id="KW-0274">FAD</keyword>
<evidence type="ECO:0000256" key="2">
    <source>
        <dbReference type="ARBA" id="ARBA00007992"/>
    </source>
</evidence>
<evidence type="ECO:0000256" key="6">
    <source>
        <dbReference type="SAM" id="Phobius"/>
    </source>
</evidence>
<dbReference type="InterPro" id="IPR036188">
    <property type="entry name" value="FAD/NAD-bd_sf"/>
</dbReference>
<evidence type="ECO:0000259" key="7">
    <source>
        <dbReference type="Pfam" id="PF01494"/>
    </source>
</evidence>
<dbReference type="GO" id="GO:0071949">
    <property type="term" value="F:FAD binding"/>
    <property type="evidence" value="ECO:0007669"/>
    <property type="project" value="InterPro"/>
</dbReference>
<comment type="pathway">
    <text evidence="1">Secondary metabolite biosynthesis.</text>
</comment>
<dbReference type="PRINTS" id="PR00420">
    <property type="entry name" value="RNGMNOXGNASE"/>
</dbReference>
<evidence type="ECO:0000256" key="4">
    <source>
        <dbReference type="ARBA" id="ARBA00022827"/>
    </source>
</evidence>
<comment type="caution">
    <text evidence="8">The sequence shown here is derived from an EMBL/GenBank/DDBJ whole genome shotgun (WGS) entry which is preliminary data.</text>
</comment>
<keyword evidence="9" id="KW-1185">Reference proteome</keyword>
<dbReference type="AlphaFoldDB" id="A0AAN7UK62"/>
<dbReference type="GO" id="GO:0016491">
    <property type="term" value="F:oxidoreductase activity"/>
    <property type="evidence" value="ECO:0007669"/>
    <property type="project" value="UniProtKB-KW"/>
</dbReference>
<name>A0AAN7UK62_9PEZI</name>
<dbReference type="EMBL" id="JAWHQM010000004">
    <property type="protein sequence ID" value="KAK5626636.1"/>
    <property type="molecule type" value="Genomic_DNA"/>
</dbReference>
<accession>A0AAN7UK62</accession>
<feature type="transmembrane region" description="Helical" evidence="6">
    <location>
        <begin position="20"/>
        <end position="39"/>
    </location>
</feature>
<keyword evidence="6" id="KW-0472">Membrane</keyword>
<gene>
    <name evidence="8" type="ORF">RRF57_002351</name>
</gene>